<dbReference type="Pfam" id="PF00271">
    <property type="entry name" value="Helicase_C"/>
    <property type="match status" value="1"/>
</dbReference>
<keyword evidence="4" id="KW-0067">ATP-binding</keyword>
<dbReference type="InterPro" id="IPR014001">
    <property type="entry name" value="Helicase_ATP-bd"/>
</dbReference>
<dbReference type="GO" id="GO:0006310">
    <property type="term" value="P:DNA recombination"/>
    <property type="evidence" value="ECO:0007669"/>
    <property type="project" value="TreeGrafter"/>
</dbReference>
<dbReference type="CDD" id="cd06223">
    <property type="entry name" value="PRTases_typeI"/>
    <property type="match status" value="1"/>
</dbReference>
<dbReference type="Gene3D" id="3.40.50.2020">
    <property type="match status" value="1"/>
</dbReference>
<evidence type="ECO:0000313" key="11">
    <source>
        <dbReference type="EMBL" id="RFZ85258.1"/>
    </source>
</evidence>
<dbReference type="EC" id="5.6.2.4" evidence="8"/>
<keyword evidence="6" id="KW-0413">Isomerase</keyword>
<dbReference type="OrthoDB" id="9779910at2"/>
<accession>A0A3E2NW70</accession>
<keyword evidence="11" id="KW-0347">Helicase</keyword>
<proteinExistence type="inferred from homology"/>
<dbReference type="GO" id="GO:0009378">
    <property type="term" value="F:four-way junction helicase activity"/>
    <property type="evidence" value="ECO:0007669"/>
    <property type="project" value="TreeGrafter"/>
</dbReference>
<evidence type="ECO:0000256" key="6">
    <source>
        <dbReference type="ARBA" id="ARBA00023235"/>
    </source>
</evidence>
<dbReference type="GO" id="GO:0003677">
    <property type="term" value="F:DNA binding"/>
    <property type="evidence" value="ECO:0007669"/>
    <property type="project" value="UniProtKB-KW"/>
</dbReference>
<gene>
    <name evidence="11" type="ORF">DYU05_06570</name>
</gene>
<reference evidence="11 12" key="1">
    <citation type="submission" date="2018-08" db="EMBL/GenBank/DDBJ databases">
        <title>Mucilaginibacter terrae sp. nov., isolated from manganese diggings.</title>
        <authorList>
            <person name="Huang Y."/>
            <person name="Zhou Z."/>
        </authorList>
    </citation>
    <scope>NUCLEOTIDE SEQUENCE [LARGE SCALE GENOMIC DNA]</scope>
    <source>
        <strain evidence="11 12">ZH6</strain>
    </source>
</reference>
<keyword evidence="3" id="KW-0378">Hydrolase</keyword>
<dbReference type="InterPro" id="IPR001650">
    <property type="entry name" value="Helicase_C-like"/>
</dbReference>
<dbReference type="GO" id="GO:0006281">
    <property type="term" value="P:DNA repair"/>
    <property type="evidence" value="ECO:0007669"/>
    <property type="project" value="TreeGrafter"/>
</dbReference>
<dbReference type="SMART" id="SM00487">
    <property type="entry name" value="DEXDc"/>
    <property type="match status" value="1"/>
</dbReference>
<evidence type="ECO:0000259" key="10">
    <source>
        <dbReference type="PROSITE" id="PS51194"/>
    </source>
</evidence>
<feature type="domain" description="Helicase C-terminal" evidence="10">
    <location>
        <begin position="230"/>
        <end position="379"/>
    </location>
</feature>
<evidence type="ECO:0000256" key="8">
    <source>
        <dbReference type="ARBA" id="ARBA00034808"/>
    </source>
</evidence>
<dbReference type="InterPro" id="IPR027417">
    <property type="entry name" value="P-loop_NTPase"/>
</dbReference>
<dbReference type="GO" id="GO:0005524">
    <property type="term" value="F:ATP binding"/>
    <property type="evidence" value="ECO:0007669"/>
    <property type="project" value="UniProtKB-KW"/>
</dbReference>
<keyword evidence="5" id="KW-0238">DNA-binding</keyword>
<organism evidence="11 12">
    <name type="scientific">Mucilaginibacter terrenus</name>
    <dbReference type="NCBI Taxonomy" id="2482727"/>
    <lineage>
        <taxon>Bacteria</taxon>
        <taxon>Pseudomonadati</taxon>
        <taxon>Bacteroidota</taxon>
        <taxon>Sphingobacteriia</taxon>
        <taxon>Sphingobacteriales</taxon>
        <taxon>Sphingobacteriaceae</taxon>
        <taxon>Mucilaginibacter</taxon>
    </lineage>
</organism>
<dbReference type="GO" id="GO:0016787">
    <property type="term" value="F:hydrolase activity"/>
    <property type="evidence" value="ECO:0007669"/>
    <property type="project" value="UniProtKB-KW"/>
</dbReference>
<evidence type="ECO:0000256" key="4">
    <source>
        <dbReference type="ARBA" id="ARBA00022840"/>
    </source>
</evidence>
<evidence type="ECO:0000256" key="1">
    <source>
        <dbReference type="ARBA" id="ARBA00005446"/>
    </source>
</evidence>
<dbReference type="GO" id="GO:0005737">
    <property type="term" value="C:cytoplasm"/>
    <property type="evidence" value="ECO:0007669"/>
    <property type="project" value="TreeGrafter"/>
</dbReference>
<dbReference type="PROSITE" id="PS00690">
    <property type="entry name" value="DEAH_ATP_HELICASE"/>
    <property type="match status" value="1"/>
</dbReference>
<evidence type="ECO:0000256" key="7">
    <source>
        <dbReference type="ARBA" id="ARBA00034617"/>
    </source>
</evidence>
<dbReference type="GO" id="GO:0043590">
    <property type="term" value="C:bacterial nucleoid"/>
    <property type="evidence" value="ECO:0007669"/>
    <property type="project" value="TreeGrafter"/>
</dbReference>
<keyword evidence="2" id="KW-0547">Nucleotide-binding</keyword>
<dbReference type="PANTHER" id="PTHR13710:SF105">
    <property type="entry name" value="ATP-DEPENDENT DNA HELICASE Q1"/>
    <property type="match status" value="1"/>
</dbReference>
<dbReference type="GO" id="GO:0030894">
    <property type="term" value="C:replisome"/>
    <property type="evidence" value="ECO:0007669"/>
    <property type="project" value="TreeGrafter"/>
</dbReference>
<dbReference type="PROSITE" id="PS51192">
    <property type="entry name" value="HELICASE_ATP_BIND_1"/>
    <property type="match status" value="1"/>
</dbReference>
<comment type="similarity">
    <text evidence="1">Belongs to the helicase family. RecQ subfamily.</text>
</comment>
<dbReference type="InterPro" id="IPR011545">
    <property type="entry name" value="DEAD/DEAH_box_helicase_dom"/>
</dbReference>
<evidence type="ECO:0000256" key="5">
    <source>
        <dbReference type="ARBA" id="ARBA00023125"/>
    </source>
</evidence>
<evidence type="ECO:0000256" key="2">
    <source>
        <dbReference type="ARBA" id="ARBA00022741"/>
    </source>
</evidence>
<comment type="catalytic activity">
    <reaction evidence="7">
        <text>Couples ATP hydrolysis with the unwinding of duplex DNA by translocating in the 3'-5' direction.</text>
        <dbReference type="EC" id="5.6.2.4"/>
    </reaction>
</comment>
<dbReference type="Pfam" id="PF00270">
    <property type="entry name" value="DEAD"/>
    <property type="match status" value="1"/>
</dbReference>
<dbReference type="Gene3D" id="3.40.50.300">
    <property type="entry name" value="P-loop containing nucleotide triphosphate hydrolases"/>
    <property type="match status" value="2"/>
</dbReference>
<evidence type="ECO:0000256" key="3">
    <source>
        <dbReference type="ARBA" id="ARBA00022801"/>
    </source>
</evidence>
<dbReference type="PROSITE" id="PS51194">
    <property type="entry name" value="HELICASE_CTER"/>
    <property type="match status" value="1"/>
</dbReference>
<dbReference type="InterPro" id="IPR029057">
    <property type="entry name" value="PRTase-like"/>
</dbReference>
<dbReference type="SUPFAM" id="SSF53271">
    <property type="entry name" value="PRTase-like"/>
    <property type="match status" value="1"/>
</dbReference>
<dbReference type="PANTHER" id="PTHR13710">
    <property type="entry name" value="DNA HELICASE RECQ FAMILY MEMBER"/>
    <property type="match status" value="1"/>
</dbReference>
<evidence type="ECO:0000259" key="9">
    <source>
        <dbReference type="PROSITE" id="PS51192"/>
    </source>
</evidence>
<dbReference type="GO" id="GO:0043138">
    <property type="term" value="F:3'-5' DNA helicase activity"/>
    <property type="evidence" value="ECO:0007669"/>
    <property type="project" value="UniProtKB-EC"/>
</dbReference>
<comment type="caution">
    <text evidence="11">The sequence shown here is derived from an EMBL/GenBank/DDBJ whole genome shotgun (WGS) entry which is preliminary data.</text>
</comment>
<dbReference type="InterPro" id="IPR000836">
    <property type="entry name" value="PRTase_dom"/>
</dbReference>
<dbReference type="SMART" id="SM00490">
    <property type="entry name" value="HELICc"/>
    <property type="match status" value="1"/>
</dbReference>
<feature type="domain" description="Helicase ATP-binding" evidence="9">
    <location>
        <begin position="30"/>
        <end position="205"/>
    </location>
</feature>
<evidence type="ECO:0000313" key="12">
    <source>
        <dbReference type="Proteomes" id="UP000260823"/>
    </source>
</evidence>
<dbReference type="AlphaFoldDB" id="A0A3E2NW70"/>
<protein>
    <recommendedName>
        <fullName evidence="8">DNA 3'-5' helicase</fullName>
        <ecNumber evidence="8">5.6.2.4</ecNumber>
    </recommendedName>
</protein>
<dbReference type="SUPFAM" id="SSF52540">
    <property type="entry name" value="P-loop containing nucleoside triphosphate hydrolases"/>
    <property type="match status" value="1"/>
</dbReference>
<keyword evidence="12" id="KW-1185">Reference proteome</keyword>
<dbReference type="Proteomes" id="UP000260823">
    <property type="component" value="Unassembled WGS sequence"/>
</dbReference>
<name>A0A3E2NW70_9SPHI</name>
<dbReference type="EMBL" id="QWDE01000001">
    <property type="protein sequence ID" value="RFZ85258.1"/>
    <property type="molecule type" value="Genomic_DNA"/>
</dbReference>
<dbReference type="RefSeq" id="WP_117382158.1">
    <property type="nucleotide sequence ID" value="NZ_QWDE01000001.1"/>
</dbReference>
<sequence length="697" mass="78314">MDKNSALILLRKALDNPTAQFRTNQWEAIDQLVNHRKKLLVVERTGWGKSSVYFISTRILRNQGKGPTIIISPLLALMRNQLEAASRLGIRAVSINSTNVAEWQSIKKQVLANDVDALLISPERLANDGFMDDILRPIANRIGLFVVDEAHCISDWGHDFRTDYRRITSILRFMPDGMPVLGTTATANKRVMNDISEQLGNIEIIRGSLVRDSLILQNINLDDPAVRLAWLRENLPKISGSGIIYTLTIRDAIHVADYLNSHGIYVAAYYGSVTHIDYETADDYRRHLEDALYNNKIKALISTSALGMGYDKPDLSFVIHYQAPGSIIAYYQQVGRAGRAIDRAYGVLLAGREDEEIHQFFIRSAFPSQARVDTILSILEQNDGLSVDNLTDNINLRKGQIEQVLKYLSVEQPSPITKIGTRWYRTAVEYVIDKEKISRLTVQKALEWQQVQEYIDYSGCLMNFLQNALDDTSQVPCGRCSSCLKRAIFSGQPNREYILEAGLFLRNSEFPLEPRKLLITGGLPSYGWGRALPFHLRAEVGRVLSQWEDAGWGGMVATDKHKGHFRDELVDAMEEMIKKRWNPEPAPRWITCVPSNRHPELVSNFARRLGEKLGIPFLPVVVKVKETEPQKAQANSSFQCRNLDGVFGIDGDISDEPVILIDDATDSGWTFTIIAALLRQSGSGLVYPVALTSTSVN</sequence>
<dbReference type="InterPro" id="IPR002464">
    <property type="entry name" value="DNA/RNA_helicase_DEAH_CS"/>
</dbReference>